<organism evidence="5 6">
    <name type="scientific">Candidatus Desulfovibrio intestinavium</name>
    <dbReference type="NCBI Taxonomy" id="2838534"/>
    <lineage>
        <taxon>Bacteria</taxon>
        <taxon>Pseudomonadati</taxon>
        <taxon>Thermodesulfobacteriota</taxon>
        <taxon>Desulfovibrionia</taxon>
        <taxon>Desulfovibrionales</taxon>
        <taxon>Desulfovibrionaceae</taxon>
        <taxon>Desulfovibrio</taxon>
    </lineage>
</organism>
<evidence type="ECO:0000313" key="6">
    <source>
        <dbReference type="Proteomes" id="UP000823821"/>
    </source>
</evidence>
<dbReference type="Gene3D" id="1.20.120.530">
    <property type="entry name" value="GntR ligand-binding domain-like"/>
    <property type="match status" value="1"/>
</dbReference>
<dbReference type="SMART" id="SM00345">
    <property type="entry name" value="HTH_GNTR"/>
    <property type="match status" value="1"/>
</dbReference>
<sequence>MQKKQELRGQEARTAHNSSRKLVYDYLQAQMQNGVLLPGSVLDLKGISQKLGISNTPLRDSLIQLEAEGYITIYPRSKVVVNLLEFNDFPYLYGIIGTIEALLITSALDKYDADVIREMRELNENMRQCVEAGEILLYSKYHYQFHDVFLRLNPNLLAERVIRPIKNRLWDFPRKNFIIEWYKAAVDEHECIIEAIARNDVDEICRVVKDVHWGIAHNKSYILKEYNLEES</sequence>
<evidence type="ECO:0000259" key="4">
    <source>
        <dbReference type="PROSITE" id="PS50949"/>
    </source>
</evidence>
<proteinExistence type="predicted"/>
<dbReference type="EMBL" id="DWZD01000015">
    <property type="protein sequence ID" value="HJA78341.1"/>
    <property type="molecule type" value="Genomic_DNA"/>
</dbReference>
<dbReference type="InterPro" id="IPR008920">
    <property type="entry name" value="TF_FadR/GntR_C"/>
</dbReference>
<gene>
    <name evidence="5" type="ORF">H9784_02035</name>
</gene>
<reference evidence="5" key="1">
    <citation type="journal article" date="2021" name="PeerJ">
        <title>Extensive microbial diversity within the chicken gut microbiome revealed by metagenomics and culture.</title>
        <authorList>
            <person name="Gilroy R."/>
            <person name="Ravi A."/>
            <person name="Getino M."/>
            <person name="Pursley I."/>
            <person name="Horton D.L."/>
            <person name="Alikhan N.F."/>
            <person name="Baker D."/>
            <person name="Gharbi K."/>
            <person name="Hall N."/>
            <person name="Watson M."/>
            <person name="Adriaenssens E.M."/>
            <person name="Foster-Nyarko E."/>
            <person name="Jarju S."/>
            <person name="Secka A."/>
            <person name="Antonio M."/>
            <person name="Oren A."/>
            <person name="Chaudhuri R.R."/>
            <person name="La Ragione R."/>
            <person name="Hildebrand F."/>
            <person name="Pallen M.J."/>
        </authorList>
    </citation>
    <scope>NUCLEOTIDE SEQUENCE</scope>
    <source>
        <strain evidence="5">5032</strain>
    </source>
</reference>
<dbReference type="Gene3D" id="1.10.10.10">
    <property type="entry name" value="Winged helix-like DNA-binding domain superfamily/Winged helix DNA-binding domain"/>
    <property type="match status" value="1"/>
</dbReference>
<dbReference type="InterPro" id="IPR011711">
    <property type="entry name" value="GntR_C"/>
</dbReference>
<dbReference type="SUPFAM" id="SSF48008">
    <property type="entry name" value="GntR ligand-binding domain-like"/>
    <property type="match status" value="1"/>
</dbReference>
<keyword evidence="2" id="KW-0238">DNA-binding</keyword>
<dbReference type="InterPro" id="IPR000524">
    <property type="entry name" value="Tscrpt_reg_HTH_GntR"/>
</dbReference>
<evidence type="ECO:0000256" key="2">
    <source>
        <dbReference type="ARBA" id="ARBA00023125"/>
    </source>
</evidence>
<dbReference type="InterPro" id="IPR036390">
    <property type="entry name" value="WH_DNA-bd_sf"/>
</dbReference>
<protein>
    <submittedName>
        <fullName evidence="5">GntR family transcriptional regulator</fullName>
    </submittedName>
</protein>
<dbReference type="SUPFAM" id="SSF46785">
    <property type="entry name" value="Winged helix' DNA-binding domain"/>
    <property type="match status" value="1"/>
</dbReference>
<dbReference type="PANTHER" id="PTHR43537:SF45">
    <property type="entry name" value="GNTR FAMILY REGULATORY PROTEIN"/>
    <property type="match status" value="1"/>
</dbReference>
<dbReference type="GO" id="GO:0003700">
    <property type="term" value="F:DNA-binding transcription factor activity"/>
    <property type="evidence" value="ECO:0007669"/>
    <property type="project" value="InterPro"/>
</dbReference>
<keyword evidence="1" id="KW-0805">Transcription regulation</keyword>
<dbReference type="Proteomes" id="UP000823821">
    <property type="component" value="Unassembled WGS sequence"/>
</dbReference>
<dbReference type="PROSITE" id="PS50949">
    <property type="entry name" value="HTH_GNTR"/>
    <property type="match status" value="1"/>
</dbReference>
<feature type="domain" description="HTH gntR-type" evidence="4">
    <location>
        <begin position="17"/>
        <end position="84"/>
    </location>
</feature>
<reference evidence="5" key="2">
    <citation type="submission" date="2021-04" db="EMBL/GenBank/DDBJ databases">
        <authorList>
            <person name="Gilroy R."/>
        </authorList>
    </citation>
    <scope>NUCLEOTIDE SEQUENCE</scope>
    <source>
        <strain evidence="5">5032</strain>
    </source>
</reference>
<dbReference type="GO" id="GO:0003677">
    <property type="term" value="F:DNA binding"/>
    <property type="evidence" value="ECO:0007669"/>
    <property type="project" value="UniProtKB-KW"/>
</dbReference>
<dbReference type="PANTHER" id="PTHR43537">
    <property type="entry name" value="TRANSCRIPTIONAL REGULATOR, GNTR FAMILY"/>
    <property type="match status" value="1"/>
</dbReference>
<dbReference type="Pfam" id="PF00392">
    <property type="entry name" value="GntR"/>
    <property type="match status" value="1"/>
</dbReference>
<name>A0A9D2HKE1_9BACT</name>
<accession>A0A9D2HKE1</accession>
<evidence type="ECO:0000256" key="3">
    <source>
        <dbReference type="ARBA" id="ARBA00023163"/>
    </source>
</evidence>
<keyword evidence="3" id="KW-0804">Transcription</keyword>
<dbReference type="InterPro" id="IPR036388">
    <property type="entry name" value="WH-like_DNA-bd_sf"/>
</dbReference>
<dbReference type="AlphaFoldDB" id="A0A9D2HKE1"/>
<evidence type="ECO:0000256" key="1">
    <source>
        <dbReference type="ARBA" id="ARBA00023015"/>
    </source>
</evidence>
<evidence type="ECO:0000313" key="5">
    <source>
        <dbReference type="EMBL" id="HJA78341.1"/>
    </source>
</evidence>
<comment type="caution">
    <text evidence="5">The sequence shown here is derived from an EMBL/GenBank/DDBJ whole genome shotgun (WGS) entry which is preliminary data.</text>
</comment>
<dbReference type="Pfam" id="PF07729">
    <property type="entry name" value="FCD"/>
    <property type="match status" value="1"/>
</dbReference>